<dbReference type="RefSeq" id="WP_190890149.1">
    <property type="nucleotide sequence ID" value="NZ_JACWZY010000026.1"/>
</dbReference>
<dbReference type="InterPro" id="IPR001434">
    <property type="entry name" value="OmcB-like_DUF11"/>
</dbReference>
<comment type="caution">
    <text evidence="6">The sequence shown here is derived from an EMBL/GenBank/DDBJ whole genome shotgun (WGS) entry which is preliminary data.</text>
</comment>
<evidence type="ECO:0000259" key="4">
    <source>
        <dbReference type="Pfam" id="PF01345"/>
    </source>
</evidence>
<evidence type="ECO:0000313" key="6">
    <source>
        <dbReference type="EMBL" id="MBD2703970.1"/>
    </source>
</evidence>
<dbReference type="InterPro" id="IPR033764">
    <property type="entry name" value="Sdr_B"/>
</dbReference>
<keyword evidence="7" id="KW-1185">Reference proteome</keyword>
<proteinExistence type="predicted"/>
<dbReference type="InterPro" id="IPR047589">
    <property type="entry name" value="DUF11_rpt"/>
</dbReference>
<dbReference type="InterPro" id="IPR013783">
    <property type="entry name" value="Ig-like_fold"/>
</dbReference>
<name>A0A926Y4Z6_9BACT</name>
<accession>A0A926Y4Z6</accession>
<evidence type="ECO:0000256" key="2">
    <source>
        <dbReference type="ARBA" id="ARBA00022525"/>
    </source>
</evidence>
<keyword evidence="2" id="KW-0964">Secreted</keyword>
<feature type="domain" description="SD-repeat containing protein B" evidence="5">
    <location>
        <begin position="361"/>
        <end position="439"/>
    </location>
</feature>
<dbReference type="Proteomes" id="UP000598820">
    <property type="component" value="Unassembled WGS sequence"/>
</dbReference>
<evidence type="ECO:0000313" key="7">
    <source>
        <dbReference type="Proteomes" id="UP000598820"/>
    </source>
</evidence>
<evidence type="ECO:0000256" key="3">
    <source>
        <dbReference type="ARBA" id="ARBA00022729"/>
    </source>
</evidence>
<dbReference type="Pfam" id="PF17210">
    <property type="entry name" value="SdrD_B"/>
    <property type="match status" value="2"/>
</dbReference>
<dbReference type="EMBL" id="JACWZY010000026">
    <property type="protein sequence ID" value="MBD2703970.1"/>
    <property type="molecule type" value="Genomic_DNA"/>
</dbReference>
<dbReference type="SUPFAM" id="SSF63825">
    <property type="entry name" value="YWTD domain"/>
    <property type="match status" value="1"/>
</dbReference>
<dbReference type="NCBIfam" id="TIGR01451">
    <property type="entry name" value="B_ant_repeat"/>
    <property type="match status" value="1"/>
</dbReference>
<dbReference type="SUPFAM" id="SSF117074">
    <property type="entry name" value="Hypothetical protein PA1324"/>
    <property type="match status" value="2"/>
</dbReference>
<dbReference type="Gene3D" id="2.60.40.10">
    <property type="entry name" value="Immunoglobulins"/>
    <property type="match status" value="3"/>
</dbReference>
<feature type="domain" description="SD-repeat containing protein B" evidence="5">
    <location>
        <begin position="954"/>
        <end position="1005"/>
    </location>
</feature>
<keyword evidence="3" id="KW-0732">Signal</keyword>
<organism evidence="6 7">
    <name type="scientific">Spirosoma profusum</name>
    <dbReference type="NCBI Taxonomy" id="2771354"/>
    <lineage>
        <taxon>Bacteria</taxon>
        <taxon>Pseudomonadati</taxon>
        <taxon>Bacteroidota</taxon>
        <taxon>Cytophagia</taxon>
        <taxon>Cytophagales</taxon>
        <taxon>Cytophagaceae</taxon>
        <taxon>Spirosoma</taxon>
    </lineage>
</organism>
<dbReference type="Pfam" id="PF01345">
    <property type="entry name" value="DUF11"/>
    <property type="match status" value="1"/>
</dbReference>
<evidence type="ECO:0000256" key="1">
    <source>
        <dbReference type="ARBA" id="ARBA00004613"/>
    </source>
</evidence>
<reference evidence="6" key="1">
    <citation type="submission" date="2020-09" db="EMBL/GenBank/DDBJ databases">
        <authorList>
            <person name="Kim M.K."/>
        </authorList>
    </citation>
    <scope>NUCLEOTIDE SEQUENCE</scope>
    <source>
        <strain evidence="6">BT702</strain>
    </source>
</reference>
<gene>
    <name evidence="6" type="ORF">IC229_25215</name>
</gene>
<sequence>MPTCIATSSINEKPIRSFFSGKLPRTISIGILWIFGMLCPFLVEAQCTLTPTATVKITESNNDATQVIGGPVNTSSTGLRLGGQYIGLRFASVAIPKSATIIDARVQFTSAGTYNDNLANIEIKGHNVGNSGSFSSGSSTEISDRFSSAATNHTEYWGNGDGWTDGQAGASQRTTNLATIVQEIIDRPDWNPSNPITLLFNATGSGANTMAKSADAFGNAGPQLVISYRVTTTIGVTATVSGCFNNTRAMVSAEVNWANAPAGDSIIVELGGQRRAVFPGFNVVTFFDPPDRNGVNYPTNVDLEFASPQIVTFEVPANGAGGTINTYFKNNPGCSASTTFTAPTECPSLTCTSGVDLSGTAYNDFNADGIKNAGETAGVPGVTVTAVDCAGTSFTTVTNAYGQYKLNILAANYPVRVEFGNLPAGYTAQGTPNGVDGRTTVQFVPAPDCTVDLGMLNPVDYCQSNPKLFAPRYVNGNPLGGGTAGSSMSFLAINDTDSSYYVFNSGNHASTANPTQLATAAQVGALWGVAYNRQTKTIFTSAVLRRHAGLGPQGLGGIYAINTVTNAVTNFLNVTTSPLNIGLGAIGTNDMRGLPNNTTDPSRDAGIFPQVGKIGMGGLTISDDGNQLYFVNLDDKKVYGLDITAYNAGGAAPATYTSFTIPNGCTTGSGNSRPWAIKYRRGKVYVGVVCDGSVTNNRSDLRAFVYALDPLANSWTPTFNFPLTYPKGPGELFDDQTKGKNSVNWRTWTDSFEAITPDGKNLTRSQPILTGIEFDIDNSMILAFADRTGLQGGSRNYGSIPGDTAKYNTISGGELLRVANRNGIYTLENNGSVLGQKGAFPNNNQGPGLGEFYNDNANFESPYLGYGENALGGLALRPGSGNVVATTMSPLNMAAYTFKSVEVNSANGFRRLSNKNGTIQSAYVIYRNPSPDYSQNTAGLGDVEIGCATASFIEIGNRVWTDTDRDGIQDPCESALAGVNVTIYKAGTLIASTTTNANGEYYFSSKSKLLIGSWNGTGADTTLLPATAYQVVFGSGGQFTGGALHISGKHYELTAAGSTAPTASTLNDSNAQLATVAGINAPTANVTTGAPGSVNHTLDAGFICTITSVASVSVTPASCTGTGANVNGSIVLTGVQNGEKAFIYTSSPAPSYTATGGQPVSASAVSFTGLANPSNSVGQSYSIIIYNGPGCFTVVTATLPQNNCAGCTVSLTATAGQCSPATNTFTTSVVVRVASTVTGILTVADGPVSQTFATTAGTTTSYTAIFNGLPANSTGRIATATVPGCASASTTYSSPASCSAPVCSLTATANPGQCTLPANTFSNTVLIRVANSVAGTLTVTDGGQTRTFTTSTSPATYTATFTGFPSNGSLHNVVATLPGCATTTTTYTAPGSCTQPSGAQVVIDKVVDKSRVEIGGTITYTMSVSNTGTATASTIVVRDSLSTGLVYLGTTSLPANTTFTPGSPISNWTIPSLSAGQSLSMTYQVRADSSGVMYNVATIPGDTAVVCSSVPYVVCTGDEYIFEIVAAPGRSSYHWYKDGVEIQNNGSNVLYITAPGAYSLAVDIESGKCPDYSCCPFIVEEEALPSFQAATVAATCSGGASQNNGRIVLSNFQSTNTYQYSLGPDFNPAASLSGPAQLIPAGGIIVSNLANPATAQTYTIRVYNRGTCYTDVTVTLNPTACCNISAVASAGQCSPATNTYTATAVVTLTNSTTGTLTVTTGARSATFAVTTAGTNSYTATFANMTADGVSHPVVATLPGCSSATTAYTAPLSCSAAPVCSLTTTITSSTCSPATNTYQTTVSVRILNSNGGVLTITNGAQSQAIATTTSSDATYPVVFSNLVSDGASHIVVTSLPGCSTATTTYTAPASCSVAPVCSLTATTLTGACVAATNTFSNTVVVNLTNLTAGVLTIVDGPNSATFATATASAGSYTAVFAGLVSNGSSHTVVASLPGCSATSVMYTAPVSCSVAPACSLTANVTAGACATATNTYSATAVVQVANVTAGVLTITNGSQSVTVATTSGNATYNAIFNDLISDGASHPVVVSLPGCSTATTTYTAPASCSITPICSVTASAIAGQCDPATSTFSNTIVVTLNNPTAGILTVTDGPNSGTIATTATTTASYTLIFNGLTADASSHTVVATLPGCSTITTTYTAPASCSVAPVCSMTTTAIAGSCSPATNTYSATAVVALTNPTAGVLTVTHGPLSLTFATTNVSSATFTAVFTNLISDGASHTVVASLPGCGGTTTTYTAPVSCSVAPVCSLTAATFTGACEVATNTFSNTVVVNLTNPTAGVLTIVDGPYSATVATVATGSASYTAVFPGLISNGSSHTVIASLPGCSAITTTYTAPVSCSVAPVCSLTANVTAGICATATNTYSATALVSLTNSTTGVLTVTNGTQSLTFATTAASSATFAAVFNDLVSDAASHTVIASLPGCSTITTTYTAPASCSVAPICSLTASAIAGQCDPATSTFSSTVVVNLANVPAGVLTVTDGAQSLTFATSAASTASYTATFNGLTADAASHTVVASLPGCSTVTTTYTAPASCSVAPVCSLTTLVTVGNCTTATNTYSATALVQLVNPTAGVLTVTNGVQSQTFVTTATSSATFAAVFTGLVSDGASHTVVATLPNCSTVLSTYSAPNACTLAPACSLTTTTLASQCDPVTNTFSNTVVIDLANVAAGVLTVTDGVESLTFATNAASVASYTATFNGLPSDGTIRTVVTTVPGCSTATTTYTAPASCSVAPVCSLTTLVTVGNCTTATNTYSATALVQLVNPTAGVLTVTNGVQSQTFVTTATSSATFAAVFTGLVSDGASHTVVATLPNCSTVLSTYLAPQACNVTSACSLTVTPLAGQCDPVTNTFSSSVIVNLTNVPTGVLTVTDGIESLTFATTAAGTASYTATFNGLPSDGTIRTVVTTMPGCSTATTTYTAPVSCSVSAICSITASVVPGPCVGEVYSSTVVVQMTNPPAGILRVTDGQFHSSEFPLTETTGTTSITTVFSSLTANGSTHFVGVTIAGATRICSVQSVSYVAPSSCRPAIAVIATPGACDTPTNSYSITGTVSLTNASAGTINLYIDNVLSATLAVSTGATSVPYSITGLASGTGGHTIAAELGSVSSSTTFNAPAACSLNPVCSLTVTATPGICINEVYSSTVVVQMTNPPAGILKINEGVLSFTTTVSEATGTVSYSTVFSNIPANGVVHAVNAIIEGNIRTCSTQGMSYTAPSTCLQRIAITATPSACDTPTNSYSITGTVSLTNASAGTINLYIDTVKSATIAVGAGITSVPYSITGLASGTGSHTIAAELGAITSSTIISAPQACSGSGSGSVTVGLSLSDPPECVPGTNTYNTTGVVSFTNATNGLLTITDGTSTTTVNVTTGTTSVAYSFSGLTTGTGTHTVVVTYQGQSISVTYEAPAACPADPVCSLTATATVGACATATNTHSVTALITLTNSTTGVLTVINGTTSLTFATTTASSATFAAVFNNLPSDGLTHTIVATLPGCSSTTVGYNAPVSCSAVCSLSATAAAVPVTCAGSTPQLNGKIIISDFSAGDTYQYALGGTFGSGVLLSGPAQPIPAGGVIVSNLPNPAASQAYTVRIYKAGMPGCFKDVRVLLLTTICGCPADACVPFVIQQTKRARRIGDPR</sequence>
<protein>
    <submittedName>
        <fullName evidence="6">DUF11 domain-containing protein</fullName>
    </submittedName>
</protein>
<dbReference type="GO" id="GO:0005576">
    <property type="term" value="C:extracellular region"/>
    <property type="evidence" value="ECO:0007669"/>
    <property type="project" value="UniProtKB-SubCell"/>
</dbReference>
<feature type="domain" description="DUF11" evidence="4">
    <location>
        <begin position="1401"/>
        <end position="1501"/>
    </location>
</feature>
<comment type="subcellular location">
    <subcellularLocation>
        <location evidence="1">Secreted</location>
    </subcellularLocation>
</comment>
<evidence type="ECO:0000259" key="5">
    <source>
        <dbReference type="Pfam" id="PF17210"/>
    </source>
</evidence>